<sequence>MTEVEENARRRDERSPVFLLLVDIPVYPRSDSDSASDADTGAEEHSAKKVKTQPVDAEERERKEVQLQADWKSILDVEEEAKREREQGLKTVDGEDLVEIRRPRFFAGETIYETVRLSKTHPDVKKYGSAETRSVNDISDCAQTTDPSTSSIVHSRQPPYNPRHHRRQRQSSTTTTPTSTAPTPAKPSKAPLRRKPRQSLESMNAALVAASKGKKMTTIEKSAHDWSAHTSRDASLAEQLAANRKENGGGFLEKKEFLGRVGERRDELLEKGKSTRRR</sequence>
<organism evidence="1 2">
    <name type="scientific">Naganishia adeliensis</name>
    <dbReference type="NCBI Taxonomy" id="92952"/>
    <lineage>
        <taxon>Eukaryota</taxon>
        <taxon>Fungi</taxon>
        <taxon>Dikarya</taxon>
        <taxon>Basidiomycota</taxon>
        <taxon>Agaricomycotina</taxon>
        <taxon>Tremellomycetes</taxon>
        <taxon>Filobasidiales</taxon>
        <taxon>Filobasidiaceae</taxon>
        <taxon>Naganishia</taxon>
    </lineage>
</organism>
<evidence type="ECO:0000313" key="2">
    <source>
        <dbReference type="Proteomes" id="UP001230649"/>
    </source>
</evidence>
<dbReference type="EMBL" id="JASBWS010000144">
    <property type="protein sequence ID" value="KAJ9094009.1"/>
    <property type="molecule type" value="Genomic_DNA"/>
</dbReference>
<accession>A0ACC2V498</accession>
<proteinExistence type="predicted"/>
<dbReference type="Proteomes" id="UP001230649">
    <property type="component" value="Unassembled WGS sequence"/>
</dbReference>
<evidence type="ECO:0000313" key="1">
    <source>
        <dbReference type="EMBL" id="KAJ9094009.1"/>
    </source>
</evidence>
<comment type="caution">
    <text evidence="1">The sequence shown here is derived from an EMBL/GenBank/DDBJ whole genome shotgun (WGS) entry which is preliminary data.</text>
</comment>
<gene>
    <name evidence="1" type="ORF">QFC20_006989</name>
</gene>
<keyword evidence="2" id="KW-1185">Reference proteome</keyword>
<name>A0ACC2V498_9TREE</name>
<reference evidence="1" key="1">
    <citation type="submission" date="2023-04" db="EMBL/GenBank/DDBJ databases">
        <title>Draft Genome sequencing of Naganishia species isolated from polar environments using Oxford Nanopore Technology.</title>
        <authorList>
            <person name="Leo P."/>
            <person name="Venkateswaran K."/>
        </authorList>
    </citation>
    <scope>NUCLEOTIDE SEQUENCE</scope>
    <source>
        <strain evidence="1">MNA-CCFEE 5262</strain>
    </source>
</reference>
<protein>
    <submittedName>
        <fullName evidence="1">Uncharacterized protein</fullName>
    </submittedName>
</protein>